<evidence type="ECO:0000313" key="2">
    <source>
        <dbReference type="Proteomes" id="UP000000311"/>
    </source>
</evidence>
<dbReference type="GO" id="GO:0010457">
    <property type="term" value="P:centriole-centriole cohesion"/>
    <property type="evidence" value="ECO:0007669"/>
    <property type="project" value="TreeGrafter"/>
</dbReference>
<evidence type="ECO:0000313" key="1">
    <source>
        <dbReference type="EMBL" id="EFN73523.1"/>
    </source>
</evidence>
<dbReference type="InterPro" id="IPR030791">
    <property type="entry name" value="Rotatin"/>
</dbReference>
<dbReference type="GO" id="GO:0007099">
    <property type="term" value="P:centriole replication"/>
    <property type="evidence" value="ECO:0007669"/>
    <property type="project" value="TreeGrafter"/>
</dbReference>
<reference evidence="1 2" key="1">
    <citation type="journal article" date="2010" name="Science">
        <title>Genomic comparison of the ants Camponotus floridanus and Harpegnathos saltator.</title>
        <authorList>
            <person name="Bonasio R."/>
            <person name="Zhang G."/>
            <person name="Ye C."/>
            <person name="Mutti N.S."/>
            <person name="Fang X."/>
            <person name="Qin N."/>
            <person name="Donahue G."/>
            <person name="Yang P."/>
            <person name="Li Q."/>
            <person name="Li C."/>
            <person name="Zhang P."/>
            <person name="Huang Z."/>
            <person name="Berger S.L."/>
            <person name="Reinberg D."/>
            <person name="Wang J."/>
            <person name="Liebig J."/>
        </authorList>
    </citation>
    <scope>NUCLEOTIDE SEQUENCE [LARGE SCALE GENOMIC DNA]</scope>
    <source>
        <strain evidence="2">C129</strain>
    </source>
</reference>
<name>E1ZZA8_CAMFO</name>
<dbReference type="Proteomes" id="UP000000311">
    <property type="component" value="Unassembled WGS sequence"/>
</dbReference>
<feature type="non-terminal residue" evidence="1">
    <location>
        <position position="71"/>
    </location>
</feature>
<dbReference type="GO" id="GO:0036064">
    <property type="term" value="C:ciliary basal body"/>
    <property type="evidence" value="ECO:0007669"/>
    <property type="project" value="InterPro"/>
</dbReference>
<protein>
    <submittedName>
        <fullName evidence="1">Rotatin</fullName>
    </submittedName>
</protein>
<accession>E1ZZA8</accession>
<dbReference type="OrthoDB" id="428850at2759"/>
<feature type="non-terminal residue" evidence="1">
    <location>
        <position position="1"/>
    </location>
</feature>
<organism evidence="2">
    <name type="scientific">Camponotus floridanus</name>
    <name type="common">Florida carpenter ant</name>
    <dbReference type="NCBI Taxonomy" id="104421"/>
    <lineage>
        <taxon>Eukaryota</taxon>
        <taxon>Metazoa</taxon>
        <taxon>Ecdysozoa</taxon>
        <taxon>Arthropoda</taxon>
        <taxon>Hexapoda</taxon>
        <taxon>Insecta</taxon>
        <taxon>Pterygota</taxon>
        <taxon>Neoptera</taxon>
        <taxon>Endopterygota</taxon>
        <taxon>Hymenoptera</taxon>
        <taxon>Apocrita</taxon>
        <taxon>Aculeata</taxon>
        <taxon>Formicoidea</taxon>
        <taxon>Formicidae</taxon>
        <taxon>Formicinae</taxon>
        <taxon>Camponotus</taxon>
    </lineage>
</organism>
<sequence length="71" mass="8020">QISETIEGGIKWLIMPWQPLVTSDKGVLTAVEEALNNTIDINHILHTCQFITNVMMQDFPAEVFLQRPAIV</sequence>
<dbReference type="GO" id="GO:0005813">
    <property type="term" value="C:centrosome"/>
    <property type="evidence" value="ECO:0007669"/>
    <property type="project" value="InterPro"/>
</dbReference>
<proteinExistence type="predicted"/>
<dbReference type="EMBL" id="GL435311">
    <property type="protein sequence ID" value="EFN73523.1"/>
    <property type="molecule type" value="Genomic_DNA"/>
</dbReference>
<gene>
    <name evidence="1" type="ORF">EAG_09541</name>
</gene>
<dbReference type="PANTHER" id="PTHR31691">
    <property type="entry name" value="ROTATIN"/>
    <property type="match status" value="1"/>
</dbReference>
<keyword evidence="2" id="KW-1185">Reference proteome</keyword>
<dbReference type="GO" id="GO:0005814">
    <property type="term" value="C:centriole"/>
    <property type="evidence" value="ECO:0007669"/>
    <property type="project" value="TreeGrafter"/>
</dbReference>
<dbReference type="InParanoid" id="E1ZZA8"/>
<dbReference type="GO" id="GO:0032053">
    <property type="term" value="P:ciliary basal body organization"/>
    <property type="evidence" value="ECO:0007669"/>
    <property type="project" value="TreeGrafter"/>
</dbReference>
<dbReference type="AlphaFoldDB" id="E1ZZA8"/>
<dbReference type="PANTHER" id="PTHR31691:SF1">
    <property type="entry name" value="ROTATIN"/>
    <property type="match status" value="1"/>
</dbReference>